<dbReference type="PANTHER" id="PTHR46068:SF1">
    <property type="entry name" value="TRANSPOSASE IS30-LIKE HTH DOMAIN-CONTAINING PROTEIN"/>
    <property type="match status" value="1"/>
</dbReference>
<evidence type="ECO:0000313" key="1">
    <source>
        <dbReference type="EMBL" id="VDO27839.1"/>
    </source>
</evidence>
<dbReference type="EMBL" id="UZAH01004709">
    <property type="protein sequence ID" value="VDO27839.1"/>
    <property type="molecule type" value="Genomic_DNA"/>
</dbReference>
<dbReference type="Gene3D" id="3.30.420.10">
    <property type="entry name" value="Ribonuclease H-like superfamily/Ribonuclease H"/>
    <property type="match status" value="1"/>
</dbReference>
<dbReference type="GO" id="GO:0003676">
    <property type="term" value="F:nucleic acid binding"/>
    <property type="evidence" value="ECO:0007669"/>
    <property type="project" value="InterPro"/>
</dbReference>
<dbReference type="PANTHER" id="PTHR46068">
    <property type="entry name" value="PROTEIN CBG27172"/>
    <property type="match status" value="1"/>
</dbReference>
<gene>
    <name evidence="1" type="ORF">HPBE_LOCUS2732</name>
</gene>
<keyword evidence="2" id="KW-1185">Reference proteome</keyword>
<evidence type="ECO:0000313" key="3">
    <source>
        <dbReference type="WBParaSite" id="HPBE_0000273201-mRNA-1"/>
    </source>
</evidence>
<dbReference type="Proteomes" id="UP000050761">
    <property type="component" value="Unassembled WGS sequence"/>
</dbReference>
<dbReference type="AlphaFoldDB" id="A0A183F990"/>
<sequence>MIIGGSLADATAEGRLQESAKKPQSIMVWGEVTSSEKTPLVFVEASLKINAAAYKDILEKVLKPWADSHFGEAYWYFQQDSAPALNAKVVQEWCAVQLPDFIAPDEWPSSSPDLNPIDYSVWAADF</sequence>
<reference evidence="3" key="2">
    <citation type="submission" date="2019-09" db="UniProtKB">
        <authorList>
            <consortium name="WormBaseParasite"/>
        </authorList>
    </citation>
    <scope>IDENTIFICATION</scope>
</reference>
<reference evidence="1 2" key="1">
    <citation type="submission" date="2018-11" db="EMBL/GenBank/DDBJ databases">
        <authorList>
            <consortium name="Pathogen Informatics"/>
        </authorList>
    </citation>
    <scope>NUCLEOTIDE SEQUENCE [LARGE SCALE GENOMIC DNA]</scope>
</reference>
<protein>
    <submittedName>
        <fullName evidence="3">DUF3303 domain-containing protein</fullName>
    </submittedName>
</protein>
<dbReference type="InterPro" id="IPR036397">
    <property type="entry name" value="RNaseH_sf"/>
</dbReference>
<dbReference type="OrthoDB" id="7951431at2759"/>
<name>A0A183F990_HELPZ</name>
<proteinExistence type="predicted"/>
<dbReference type="WBParaSite" id="HPBE_0000273201-mRNA-1">
    <property type="protein sequence ID" value="HPBE_0000273201-mRNA-1"/>
    <property type="gene ID" value="HPBE_0000273201"/>
</dbReference>
<accession>A0A183F990</accession>
<organism evidence="2 3">
    <name type="scientific">Heligmosomoides polygyrus</name>
    <name type="common">Parasitic roundworm</name>
    <dbReference type="NCBI Taxonomy" id="6339"/>
    <lineage>
        <taxon>Eukaryota</taxon>
        <taxon>Metazoa</taxon>
        <taxon>Ecdysozoa</taxon>
        <taxon>Nematoda</taxon>
        <taxon>Chromadorea</taxon>
        <taxon>Rhabditida</taxon>
        <taxon>Rhabditina</taxon>
        <taxon>Rhabditomorpha</taxon>
        <taxon>Strongyloidea</taxon>
        <taxon>Heligmosomidae</taxon>
        <taxon>Heligmosomoides</taxon>
    </lineage>
</organism>
<accession>A0A3P7U8H9</accession>
<evidence type="ECO:0000313" key="2">
    <source>
        <dbReference type="Proteomes" id="UP000050761"/>
    </source>
</evidence>